<comment type="subcellular location">
    <subcellularLocation>
        <location evidence="1">Cell membrane</location>
        <topology evidence="1">Multi-pass membrane protein</topology>
    </subcellularLocation>
</comment>
<keyword evidence="5 8" id="KW-0812">Transmembrane</keyword>
<keyword evidence="6 8" id="KW-1133">Transmembrane helix</keyword>
<dbReference type="Pfam" id="PF00860">
    <property type="entry name" value="Xan_ur_permease"/>
    <property type="match status" value="1"/>
</dbReference>
<dbReference type="NCBIfam" id="NF037981">
    <property type="entry name" value="NCS2_1"/>
    <property type="match status" value="1"/>
</dbReference>
<feature type="transmembrane region" description="Helical" evidence="8">
    <location>
        <begin position="339"/>
        <end position="359"/>
    </location>
</feature>
<feature type="transmembrane region" description="Helical" evidence="8">
    <location>
        <begin position="32"/>
        <end position="54"/>
    </location>
</feature>
<comment type="similarity">
    <text evidence="2">Belongs to the nucleobase:cation symporter-2 (NCS2) (TC 2.A.40) family.</text>
</comment>
<dbReference type="PANTHER" id="PTHR42810:SF4">
    <property type="entry name" value="URIC ACID TRANSPORTER UACT"/>
    <property type="match status" value="1"/>
</dbReference>
<evidence type="ECO:0000256" key="5">
    <source>
        <dbReference type="ARBA" id="ARBA00022692"/>
    </source>
</evidence>
<keyword evidence="7 8" id="KW-0472">Membrane</keyword>
<feature type="transmembrane region" description="Helical" evidence="8">
    <location>
        <begin position="365"/>
        <end position="384"/>
    </location>
</feature>
<dbReference type="NCBIfam" id="TIGR03173">
    <property type="entry name" value="pbuX"/>
    <property type="match status" value="1"/>
</dbReference>
<evidence type="ECO:0000313" key="10">
    <source>
        <dbReference type="Proteomes" id="UP001241605"/>
    </source>
</evidence>
<protein>
    <submittedName>
        <fullName evidence="9">Nucleobase:cation symporter-2 family protein</fullName>
    </submittedName>
</protein>
<feature type="transmembrane region" description="Helical" evidence="8">
    <location>
        <begin position="190"/>
        <end position="207"/>
    </location>
</feature>
<sequence>MADTSIGTAEQLRDPNYTPPLAKAVPLGIQHVLAMFVSNVTPAIIIAGAAGFGFGSDQGALGFPDMTYMIQMSMLFAGIATLFQTIGMGPVGARLPIVQGTSFAFIPVMIPAVVGQGTAGMAGLMTGVVIGGIFHFMLGTVIGKIRFALPPLVTGLIVLMIGLALVRVGIQYSAGGVPLIGKPEYGSMAMWFPALVVIVVTLALKFFTKGMLSVAAVLVGIIVGYVVAYMMGQVNLGNVSKAAIFEVPMPFKWGFEFNGAIIIGMCFMAVISAIETVGDTSGITKGGAGREATDKEIQGATYADGLGTAIAGIFGGLPNTSFSQNVGLISMTGIMSRHVVTIGAIFLIICGLMPVVGAVIRTVPINVLGGGVVVMFGMVAAAGVNMLSDVNWNRRNMVIFAISLSVGLGLQLEPGALQHLPQTMQILLTSGLLPAALLSIVLNLALPEQSDDE</sequence>
<feature type="transmembrane region" description="Helical" evidence="8">
    <location>
        <begin position="149"/>
        <end position="170"/>
    </location>
</feature>
<feature type="transmembrane region" description="Helical" evidence="8">
    <location>
        <begin position="120"/>
        <end position="142"/>
    </location>
</feature>
<evidence type="ECO:0000256" key="6">
    <source>
        <dbReference type="ARBA" id="ARBA00022989"/>
    </source>
</evidence>
<evidence type="ECO:0000256" key="3">
    <source>
        <dbReference type="ARBA" id="ARBA00022448"/>
    </source>
</evidence>
<feature type="transmembrane region" description="Helical" evidence="8">
    <location>
        <begin position="95"/>
        <end position="114"/>
    </location>
</feature>
<feature type="transmembrane region" description="Helical" evidence="8">
    <location>
        <begin position="214"/>
        <end position="232"/>
    </location>
</feature>
<keyword evidence="4" id="KW-1003">Cell membrane</keyword>
<keyword evidence="3" id="KW-0813">Transport</keyword>
<evidence type="ECO:0000313" key="9">
    <source>
        <dbReference type="EMBL" id="WGW05645.1"/>
    </source>
</evidence>
<feature type="transmembrane region" description="Helical" evidence="8">
    <location>
        <begin position="66"/>
        <end position="83"/>
    </location>
</feature>
<dbReference type="RefSeq" id="WP_282302269.1">
    <property type="nucleotide sequence ID" value="NZ_CP124616.1"/>
</dbReference>
<evidence type="ECO:0000256" key="2">
    <source>
        <dbReference type="ARBA" id="ARBA00008821"/>
    </source>
</evidence>
<dbReference type="Proteomes" id="UP001241605">
    <property type="component" value="Chromosome"/>
</dbReference>
<name>A0ABY8QLY2_9RHOB</name>
<gene>
    <name evidence="9" type="ORF">QF118_08895</name>
</gene>
<feature type="transmembrane region" description="Helical" evidence="8">
    <location>
        <begin position="424"/>
        <end position="446"/>
    </location>
</feature>
<dbReference type="PANTHER" id="PTHR42810">
    <property type="entry name" value="PURINE PERMEASE C1399.01C-RELATED"/>
    <property type="match status" value="1"/>
</dbReference>
<evidence type="ECO:0000256" key="1">
    <source>
        <dbReference type="ARBA" id="ARBA00004651"/>
    </source>
</evidence>
<proteinExistence type="inferred from homology"/>
<dbReference type="InterPro" id="IPR006042">
    <property type="entry name" value="Xan_ur_permease"/>
</dbReference>
<evidence type="ECO:0000256" key="4">
    <source>
        <dbReference type="ARBA" id="ARBA00022475"/>
    </source>
</evidence>
<keyword evidence="10" id="KW-1185">Reference proteome</keyword>
<dbReference type="EMBL" id="CP124616">
    <property type="protein sequence ID" value="WGW05645.1"/>
    <property type="molecule type" value="Genomic_DNA"/>
</dbReference>
<feature type="transmembrane region" description="Helical" evidence="8">
    <location>
        <begin position="257"/>
        <end position="277"/>
    </location>
</feature>
<accession>A0ABY8QLY2</accession>
<dbReference type="InterPro" id="IPR017588">
    <property type="entry name" value="UacT-like"/>
</dbReference>
<reference evidence="9 10" key="1">
    <citation type="submission" date="2023-05" db="EMBL/GenBank/DDBJ databases">
        <title>YMD87, complete Genome.</title>
        <authorList>
            <person name="Zhang J."/>
            <person name="Xu X."/>
        </authorList>
    </citation>
    <scope>NUCLEOTIDE SEQUENCE [LARGE SCALE GENOMIC DNA]</scope>
    <source>
        <strain evidence="9 10">YMD87</strain>
    </source>
</reference>
<organism evidence="9 10">
    <name type="scientific">Tropicibacter oceani</name>
    <dbReference type="NCBI Taxonomy" id="3058420"/>
    <lineage>
        <taxon>Bacteria</taxon>
        <taxon>Pseudomonadati</taxon>
        <taxon>Pseudomonadota</taxon>
        <taxon>Alphaproteobacteria</taxon>
        <taxon>Rhodobacterales</taxon>
        <taxon>Roseobacteraceae</taxon>
        <taxon>Tropicibacter</taxon>
    </lineage>
</organism>
<evidence type="ECO:0000256" key="8">
    <source>
        <dbReference type="SAM" id="Phobius"/>
    </source>
</evidence>
<evidence type="ECO:0000256" key="7">
    <source>
        <dbReference type="ARBA" id="ARBA00023136"/>
    </source>
</evidence>
<dbReference type="NCBIfam" id="TIGR00801">
    <property type="entry name" value="ncs2"/>
    <property type="match status" value="1"/>
</dbReference>
<dbReference type="InterPro" id="IPR006043">
    <property type="entry name" value="NCS2"/>
</dbReference>